<dbReference type="GeneID" id="95761093"/>
<keyword evidence="1" id="KW-0472">Membrane</keyword>
<feature type="transmembrane region" description="Helical" evidence="1">
    <location>
        <begin position="84"/>
        <end position="107"/>
    </location>
</feature>
<dbReference type="EMBL" id="BSDO01000001">
    <property type="protein sequence ID" value="GLI20627.1"/>
    <property type="molecule type" value="Genomic_DNA"/>
</dbReference>
<keyword evidence="5" id="KW-1185">Reference proteome</keyword>
<dbReference type="AlphaFoldDB" id="A0A9W6FJV1"/>
<sequence>MFGMHRTSTDGFSRRVAALRDELDHLQSSFHKREREWGRMASDVASDAHDWVAERAEALPSLSLDNIRRHLPAMPHRPFRSETSAVPVIVAAVAVGVGVGCMLYAVTSCGRRSARGKARDGEQKAAAPVVE</sequence>
<accession>A0A9W6FJV1</accession>
<reference evidence="2" key="1">
    <citation type="submission" date="2022-12" db="EMBL/GenBank/DDBJ databases">
        <title>Reference genome sequencing for broad-spectrum identification of bacterial and archaeal isolates by mass spectrometry.</title>
        <authorList>
            <person name="Sekiguchi Y."/>
            <person name="Tourlousse D.M."/>
        </authorList>
    </citation>
    <scope>NUCLEOTIDE SEQUENCE</scope>
    <source>
        <strain evidence="2">301</strain>
    </source>
</reference>
<dbReference type="Proteomes" id="UP001245370">
    <property type="component" value="Unassembled WGS sequence"/>
</dbReference>
<evidence type="ECO:0000313" key="5">
    <source>
        <dbReference type="Proteomes" id="UP001245370"/>
    </source>
</evidence>
<evidence type="ECO:0000313" key="3">
    <source>
        <dbReference type="EMBL" id="MDR6333620.1"/>
    </source>
</evidence>
<dbReference type="EMBL" id="JAVDPY010000003">
    <property type="protein sequence ID" value="MDR6333620.1"/>
    <property type="molecule type" value="Genomic_DNA"/>
</dbReference>
<evidence type="ECO:0000256" key="1">
    <source>
        <dbReference type="SAM" id="Phobius"/>
    </source>
</evidence>
<organism evidence="2 4">
    <name type="scientific">Xanthobacter flavus</name>
    <dbReference type="NCBI Taxonomy" id="281"/>
    <lineage>
        <taxon>Bacteria</taxon>
        <taxon>Pseudomonadati</taxon>
        <taxon>Pseudomonadota</taxon>
        <taxon>Alphaproteobacteria</taxon>
        <taxon>Hyphomicrobiales</taxon>
        <taxon>Xanthobacteraceae</taxon>
        <taxon>Xanthobacter</taxon>
    </lineage>
</organism>
<protein>
    <submittedName>
        <fullName evidence="2">Uncharacterized protein</fullName>
    </submittedName>
</protein>
<gene>
    <name evidence="3" type="ORF">GGQ86_002090</name>
    <name evidence="2" type="ORF">XFLAVUS301_03010</name>
</gene>
<dbReference type="RefSeq" id="WP_281804836.1">
    <property type="nucleotide sequence ID" value="NZ_BSDO01000001.1"/>
</dbReference>
<keyword evidence="1" id="KW-0812">Transmembrane</keyword>
<comment type="caution">
    <text evidence="2">The sequence shown here is derived from an EMBL/GenBank/DDBJ whole genome shotgun (WGS) entry which is preliminary data.</text>
</comment>
<dbReference type="Proteomes" id="UP001144397">
    <property type="component" value="Unassembled WGS sequence"/>
</dbReference>
<proteinExistence type="predicted"/>
<evidence type="ECO:0000313" key="2">
    <source>
        <dbReference type="EMBL" id="GLI20627.1"/>
    </source>
</evidence>
<evidence type="ECO:0000313" key="4">
    <source>
        <dbReference type="Proteomes" id="UP001144397"/>
    </source>
</evidence>
<reference evidence="3 5" key="2">
    <citation type="submission" date="2023-07" db="EMBL/GenBank/DDBJ databases">
        <title>Genomic Encyclopedia of Type Strains, Phase IV (KMG-IV): sequencing the most valuable type-strain genomes for metagenomic binning, comparative biology and taxonomic classification.</title>
        <authorList>
            <person name="Goeker M."/>
        </authorList>
    </citation>
    <scope>NUCLEOTIDE SEQUENCE [LARGE SCALE GENOMIC DNA]</scope>
    <source>
        <strain evidence="3 5">DSM 338</strain>
    </source>
</reference>
<name>A0A9W6FJV1_XANFL</name>
<keyword evidence="1" id="KW-1133">Transmembrane helix</keyword>